<comment type="catalytic activity">
    <reaction evidence="1 4">
        <text>(4aS,6R)-4a-hydroxy-L-erythro-5,6,7,8-tetrahydrobiopterin = (6R)-L-erythro-6,7-dihydrobiopterin + H2O</text>
        <dbReference type="Rhea" id="RHEA:11920"/>
        <dbReference type="ChEBI" id="CHEBI:15377"/>
        <dbReference type="ChEBI" id="CHEBI:15642"/>
        <dbReference type="ChEBI" id="CHEBI:43120"/>
        <dbReference type="EC" id="4.2.1.96"/>
    </reaction>
</comment>
<evidence type="ECO:0000313" key="5">
    <source>
        <dbReference type="EMBL" id="GCF14894.1"/>
    </source>
</evidence>
<dbReference type="NCBIfam" id="NF002017">
    <property type="entry name" value="PRK00823.1-2"/>
    <property type="match status" value="1"/>
</dbReference>
<dbReference type="CDD" id="cd00488">
    <property type="entry name" value="PCD_DCoH"/>
    <property type="match status" value="1"/>
</dbReference>
<dbReference type="PANTHER" id="PTHR12599:SF0">
    <property type="entry name" value="PTERIN-4-ALPHA-CARBINOLAMINE DEHYDRATASE"/>
    <property type="match status" value="1"/>
</dbReference>
<proteinExistence type="inferred from homology"/>
<comment type="similarity">
    <text evidence="2 4">Belongs to the pterin-4-alpha-carbinolamine dehydratase family.</text>
</comment>
<dbReference type="SUPFAM" id="SSF55248">
    <property type="entry name" value="PCD-like"/>
    <property type="match status" value="1"/>
</dbReference>
<gene>
    <name evidence="5" type="ORF">Harman_28290</name>
</gene>
<organism evidence="5 6">
    <name type="scientific">Haloarcula mannanilytica</name>
    <dbReference type="NCBI Taxonomy" id="2509225"/>
    <lineage>
        <taxon>Archaea</taxon>
        <taxon>Methanobacteriati</taxon>
        <taxon>Methanobacteriota</taxon>
        <taxon>Stenosarchaea group</taxon>
        <taxon>Halobacteria</taxon>
        <taxon>Halobacteriales</taxon>
        <taxon>Haloarculaceae</taxon>
        <taxon>Haloarcula</taxon>
    </lineage>
</organism>
<evidence type="ECO:0000256" key="2">
    <source>
        <dbReference type="ARBA" id="ARBA00006472"/>
    </source>
</evidence>
<dbReference type="InterPro" id="IPR001533">
    <property type="entry name" value="Pterin_deHydtase"/>
</dbReference>
<evidence type="ECO:0000313" key="6">
    <source>
        <dbReference type="Proteomes" id="UP000304382"/>
    </source>
</evidence>
<dbReference type="EC" id="4.2.1.96" evidence="4"/>
<dbReference type="Gene3D" id="3.30.1360.20">
    <property type="entry name" value="Transcriptional coactivator/pterin dehydratase"/>
    <property type="match status" value="1"/>
</dbReference>
<sequence>MADLLSDEEISNRLPDEWQRDGDEIVRVFEFDGYLDASGFLSAAAGLAEDAWHHPEMTITWGEVEVRLTTHDAGGITQNDIDLAERLNGIHD</sequence>
<dbReference type="RefSeq" id="WP_137684443.1">
    <property type="nucleotide sequence ID" value="NZ_BIXZ01000005.1"/>
</dbReference>
<protein>
    <recommendedName>
        <fullName evidence="4">Putative pterin-4-alpha-carbinolamine dehydratase</fullName>
        <shortName evidence="4">PHS</shortName>
        <ecNumber evidence="4">4.2.1.96</ecNumber>
    </recommendedName>
    <alternativeName>
        <fullName evidence="4">4-alpha-hydroxy-tetrahydropterin dehydratase</fullName>
    </alternativeName>
    <alternativeName>
        <fullName evidence="4">Pterin carbinolamine dehydratase</fullName>
        <shortName evidence="4">PCD</shortName>
    </alternativeName>
</protein>
<evidence type="ECO:0000256" key="4">
    <source>
        <dbReference type="HAMAP-Rule" id="MF_00434"/>
    </source>
</evidence>
<keyword evidence="6" id="KW-1185">Reference proteome</keyword>
<dbReference type="Pfam" id="PF01329">
    <property type="entry name" value="Pterin_4a"/>
    <property type="match status" value="1"/>
</dbReference>
<evidence type="ECO:0000256" key="1">
    <source>
        <dbReference type="ARBA" id="ARBA00001554"/>
    </source>
</evidence>
<reference evidence="5 6" key="1">
    <citation type="submission" date="2019-02" db="EMBL/GenBank/DDBJ databases">
        <title>Haloarcula mannanilyticum sp. nov., a mannan degrading haloarchaeon isolated from commercial salt.</title>
        <authorList>
            <person name="Enomoto S."/>
            <person name="Shimane Y."/>
            <person name="Kamekura M."/>
            <person name="Ito T."/>
            <person name="Moriya O."/>
            <person name="Ihara K."/>
            <person name="Takahashi-Ando N."/>
            <person name="Fukushima Y."/>
            <person name="Yoshida Y."/>
            <person name="Usama R."/>
            <person name="Takai K."/>
            <person name="Minegishi H."/>
        </authorList>
    </citation>
    <scope>NUCLEOTIDE SEQUENCE [LARGE SCALE GENOMIC DNA]</scope>
    <source>
        <strain evidence="5 6">MD130-1</strain>
    </source>
</reference>
<dbReference type="OrthoDB" id="10495at2157"/>
<accession>A0A4C2EK66</accession>
<dbReference type="AlphaFoldDB" id="A0A4C2EK66"/>
<dbReference type="PANTHER" id="PTHR12599">
    <property type="entry name" value="PTERIN-4-ALPHA-CARBINOLAMINE DEHYDRATASE"/>
    <property type="match status" value="1"/>
</dbReference>
<dbReference type="GO" id="GO:0006729">
    <property type="term" value="P:tetrahydrobiopterin biosynthetic process"/>
    <property type="evidence" value="ECO:0007669"/>
    <property type="project" value="InterPro"/>
</dbReference>
<dbReference type="InterPro" id="IPR036428">
    <property type="entry name" value="PCD_sf"/>
</dbReference>
<dbReference type="GO" id="GO:0008124">
    <property type="term" value="F:4-alpha-hydroxytetrahydrobiopterin dehydratase activity"/>
    <property type="evidence" value="ECO:0007669"/>
    <property type="project" value="UniProtKB-UniRule"/>
</dbReference>
<keyword evidence="3 4" id="KW-0456">Lyase</keyword>
<name>A0A4C2EK66_9EURY</name>
<evidence type="ECO:0000256" key="3">
    <source>
        <dbReference type="ARBA" id="ARBA00023239"/>
    </source>
</evidence>
<dbReference type="EMBL" id="BIXZ01000005">
    <property type="protein sequence ID" value="GCF14894.1"/>
    <property type="molecule type" value="Genomic_DNA"/>
</dbReference>
<dbReference type="Proteomes" id="UP000304382">
    <property type="component" value="Unassembled WGS sequence"/>
</dbReference>
<comment type="caution">
    <text evidence="5">The sequence shown here is derived from an EMBL/GenBank/DDBJ whole genome shotgun (WGS) entry which is preliminary data.</text>
</comment>
<dbReference type="HAMAP" id="MF_00434">
    <property type="entry name" value="Pterin_4_alpha"/>
    <property type="match status" value="1"/>
</dbReference>